<dbReference type="PIRSF" id="PIRSF010372">
    <property type="entry name" value="PaiB"/>
    <property type="match status" value="1"/>
</dbReference>
<dbReference type="PATRIC" id="fig|146537.3.peg.4429"/>
<evidence type="ECO:0000313" key="2">
    <source>
        <dbReference type="Proteomes" id="UP000053859"/>
    </source>
</evidence>
<dbReference type="EMBL" id="DF968299">
    <property type="protein sequence ID" value="GAP49350.1"/>
    <property type="molecule type" value="Genomic_DNA"/>
</dbReference>
<sequence>MYLPKHFVPDEAAVRDLLAEHGASDLITMTSEGLVATLLPFEYDPDAGEHGALIGHMARGNDQWRRPVQGEAMVIVRGPEAYVTPSWYPAKEEHHRVVPTWNYITAHVYGQLVVHDDPAWIESQIRRLTDRHEAGRADPWSVDQAPAKFVERQLRGIVGVEVVISRVEAKFKLSQNQPQGNIEGVVAGLEARDRAGDAAAAAAVRAHNPHAAGTGRRGR</sequence>
<dbReference type="OrthoDB" id="9794948at2"/>
<reference evidence="1" key="1">
    <citation type="journal article" date="2015" name="Genome Announc.">
        <title>Draft Genome Sequence of Thiostrepton-Producing Streptomyces azureus ATCC 14921.</title>
        <authorList>
            <person name="Sakihara K."/>
            <person name="Maeda J."/>
            <person name="Tashiro K."/>
            <person name="Fujino Y."/>
            <person name="Kuhara S."/>
            <person name="Ohshima T."/>
            <person name="Ogata S."/>
            <person name="Doi K."/>
        </authorList>
    </citation>
    <scope>NUCLEOTIDE SEQUENCE [LARGE SCALE GENOMIC DNA]</scope>
    <source>
        <strain evidence="1">ATCC14921</strain>
    </source>
</reference>
<evidence type="ECO:0000313" key="1">
    <source>
        <dbReference type="EMBL" id="GAP49350.1"/>
    </source>
</evidence>
<dbReference type="InterPro" id="IPR007396">
    <property type="entry name" value="TR_PAI2-type"/>
</dbReference>
<organism evidence="1 2">
    <name type="scientific">Streptomyces azureus</name>
    <dbReference type="NCBI Taxonomy" id="146537"/>
    <lineage>
        <taxon>Bacteria</taxon>
        <taxon>Bacillati</taxon>
        <taxon>Actinomycetota</taxon>
        <taxon>Actinomycetes</taxon>
        <taxon>Kitasatosporales</taxon>
        <taxon>Streptomycetaceae</taxon>
        <taxon>Streptomyces</taxon>
    </lineage>
</organism>
<dbReference type="Gene3D" id="2.30.110.10">
    <property type="entry name" value="Electron Transport, Fmn-binding Protein, Chain A"/>
    <property type="match status" value="1"/>
</dbReference>
<accession>A0A0K8PN89</accession>
<keyword evidence="2" id="KW-1185">Reference proteome</keyword>
<name>A0A0K8PN89_STRAJ</name>
<dbReference type="Pfam" id="PF04299">
    <property type="entry name" value="FMN_bind_2"/>
    <property type="match status" value="1"/>
</dbReference>
<gene>
    <name evidence="1" type="ORF">SAZU_4214</name>
</gene>
<dbReference type="RefSeq" id="WP_059419202.1">
    <property type="nucleotide sequence ID" value="NZ_DF968299.1"/>
</dbReference>
<dbReference type="PANTHER" id="PTHR35802">
    <property type="entry name" value="PROTEASE SYNTHASE AND SPORULATION PROTEIN PAI 2"/>
    <property type="match status" value="1"/>
</dbReference>
<dbReference type="AlphaFoldDB" id="A0A0K8PN89"/>
<protein>
    <submittedName>
        <fullName evidence="1">FMN-binding negative transcriptional regulator</fullName>
    </submittedName>
</protein>
<dbReference type="PANTHER" id="PTHR35802:SF1">
    <property type="entry name" value="PROTEASE SYNTHASE AND SPORULATION PROTEIN PAI 2"/>
    <property type="match status" value="1"/>
</dbReference>
<dbReference type="SUPFAM" id="SSF50475">
    <property type="entry name" value="FMN-binding split barrel"/>
    <property type="match status" value="1"/>
</dbReference>
<dbReference type="Proteomes" id="UP000053859">
    <property type="component" value="Unassembled WGS sequence"/>
</dbReference>
<dbReference type="InterPro" id="IPR012349">
    <property type="entry name" value="Split_barrel_FMN-bd"/>
</dbReference>
<proteinExistence type="predicted"/>